<dbReference type="RefSeq" id="XP_041194463.1">
    <property type="nucleotide sequence ID" value="XM_041339918.1"/>
</dbReference>
<name>A0A9P7EDA6_9AGAM</name>
<accession>A0A9P7EDA6</accession>
<proteinExistence type="predicted"/>
<dbReference type="EMBL" id="JABBWG010000011">
    <property type="protein sequence ID" value="KAG1818591.1"/>
    <property type="molecule type" value="Genomic_DNA"/>
</dbReference>
<evidence type="ECO:0000313" key="2">
    <source>
        <dbReference type="Proteomes" id="UP000807769"/>
    </source>
</evidence>
<dbReference type="OrthoDB" id="2688374at2759"/>
<dbReference type="AlphaFoldDB" id="A0A9P7EDA6"/>
<dbReference type="Proteomes" id="UP000807769">
    <property type="component" value="Unassembled WGS sequence"/>
</dbReference>
<gene>
    <name evidence="1" type="ORF">BJ212DRAFT_1479592</name>
</gene>
<dbReference type="GeneID" id="64633934"/>
<comment type="caution">
    <text evidence="1">The sequence shown here is derived from an EMBL/GenBank/DDBJ whole genome shotgun (WGS) entry which is preliminary data.</text>
</comment>
<protein>
    <submittedName>
        <fullName evidence="1">Uncharacterized protein</fullName>
    </submittedName>
</protein>
<organism evidence="1 2">
    <name type="scientific">Suillus subaureus</name>
    <dbReference type="NCBI Taxonomy" id="48587"/>
    <lineage>
        <taxon>Eukaryota</taxon>
        <taxon>Fungi</taxon>
        <taxon>Dikarya</taxon>
        <taxon>Basidiomycota</taxon>
        <taxon>Agaricomycotina</taxon>
        <taxon>Agaricomycetes</taxon>
        <taxon>Agaricomycetidae</taxon>
        <taxon>Boletales</taxon>
        <taxon>Suillineae</taxon>
        <taxon>Suillaceae</taxon>
        <taxon>Suillus</taxon>
    </lineage>
</organism>
<keyword evidence="2" id="KW-1185">Reference proteome</keyword>
<reference evidence="1" key="1">
    <citation type="journal article" date="2020" name="New Phytol.">
        <title>Comparative genomics reveals dynamic genome evolution in host specialist ectomycorrhizal fungi.</title>
        <authorList>
            <person name="Lofgren L.A."/>
            <person name="Nguyen N.H."/>
            <person name="Vilgalys R."/>
            <person name="Ruytinx J."/>
            <person name="Liao H.L."/>
            <person name="Branco S."/>
            <person name="Kuo A."/>
            <person name="LaButti K."/>
            <person name="Lipzen A."/>
            <person name="Andreopoulos W."/>
            <person name="Pangilinan J."/>
            <person name="Riley R."/>
            <person name="Hundley H."/>
            <person name="Na H."/>
            <person name="Barry K."/>
            <person name="Grigoriev I.V."/>
            <person name="Stajich J.E."/>
            <person name="Kennedy P.G."/>
        </authorList>
    </citation>
    <scope>NUCLEOTIDE SEQUENCE</scope>
    <source>
        <strain evidence="1">MN1</strain>
    </source>
</reference>
<evidence type="ECO:0000313" key="1">
    <source>
        <dbReference type="EMBL" id="KAG1818591.1"/>
    </source>
</evidence>
<sequence length="283" mass="32126">MPSVLHEEMFDDMKKFISKSIDALPYDHTIINLTIHMTWPLEVKDGSVTPDIIITMTAMEEPTEVLLIPFYGECAFMETDKHVFEKMEKVICTHLDIICVVIVLVCEATDYASPDELLDTTNILHGDTDGSYPQPHTLRSFIRKCSMLHIVGEPIVITGYTWCHLSSVEYFVWVKEDDVLIDICSQDPVHMVYGTLLPEDSFVTFQKEIAPDLNCTALVETHITSYSDLDWHNAAKQIISASEITAHKHYLAWHLSLFSVDSDKSSYVPLQETDEEGGREGDH</sequence>